<reference evidence="19 20" key="1">
    <citation type="submission" date="2021-03" db="EMBL/GenBank/DDBJ databases">
        <title>Sequencing the genomes of 1000 actinobacteria strains.</title>
        <authorList>
            <person name="Klenk H.-P."/>
        </authorList>
    </citation>
    <scope>NUCLEOTIDE SEQUENCE [LARGE SCALE GENOMIC DNA]</scope>
    <source>
        <strain evidence="19 20">DSM 45256</strain>
    </source>
</reference>
<evidence type="ECO:0000256" key="9">
    <source>
        <dbReference type="ARBA" id="ARBA00022827"/>
    </source>
</evidence>
<evidence type="ECO:0000313" key="19">
    <source>
        <dbReference type="EMBL" id="MBP2371173.1"/>
    </source>
</evidence>
<name>A0ABS4W4N1_9PSEU</name>
<dbReference type="HAMAP" id="MF_00037">
    <property type="entry name" value="MurB"/>
    <property type="match status" value="1"/>
</dbReference>
<dbReference type="PANTHER" id="PTHR21071:SF4">
    <property type="entry name" value="UDP-N-ACETYLENOLPYRUVOYLGLUCOSAMINE REDUCTASE"/>
    <property type="match status" value="1"/>
</dbReference>
<protein>
    <recommendedName>
        <fullName evidence="17">UDP-N-acetylenolpyruvoylglucosamine reductase</fullName>
        <ecNumber evidence="17">1.3.1.98</ecNumber>
    </recommendedName>
    <alternativeName>
        <fullName evidence="17">UDP-N-acetylmuramate dehydrogenase</fullName>
    </alternativeName>
</protein>
<dbReference type="EC" id="1.3.1.98" evidence="17"/>
<feature type="active site" description="Proton donor" evidence="17">
    <location>
        <position position="245"/>
    </location>
</feature>
<keyword evidence="9 17" id="KW-0274">FAD</keyword>
<dbReference type="InterPro" id="IPR016166">
    <property type="entry name" value="FAD-bd_PCMH"/>
</dbReference>
<keyword evidence="20" id="KW-1185">Reference proteome</keyword>
<dbReference type="RefSeq" id="WP_210034883.1">
    <property type="nucleotide sequence ID" value="NZ_JAGINU010000001.1"/>
</dbReference>
<comment type="subcellular location">
    <subcellularLocation>
        <location evidence="3 17">Cytoplasm</location>
    </subcellularLocation>
</comment>
<evidence type="ECO:0000256" key="4">
    <source>
        <dbReference type="ARBA" id="ARBA00004752"/>
    </source>
</evidence>
<keyword evidence="15 17" id="KW-0961">Cell wall biogenesis/degradation</keyword>
<dbReference type="InterPro" id="IPR036318">
    <property type="entry name" value="FAD-bd_PCMH-like_sf"/>
</dbReference>
<evidence type="ECO:0000256" key="3">
    <source>
        <dbReference type="ARBA" id="ARBA00004496"/>
    </source>
</evidence>
<dbReference type="InterPro" id="IPR011601">
    <property type="entry name" value="MurB_C"/>
</dbReference>
<dbReference type="Gene3D" id="3.90.78.10">
    <property type="entry name" value="UDP-N-acetylenolpyruvoylglucosamine reductase, C-terminal domain"/>
    <property type="match status" value="1"/>
</dbReference>
<evidence type="ECO:0000256" key="16">
    <source>
        <dbReference type="ARBA" id="ARBA00048914"/>
    </source>
</evidence>
<dbReference type="InterPro" id="IPR036635">
    <property type="entry name" value="MurB_C_sf"/>
</dbReference>
<dbReference type="InterPro" id="IPR016167">
    <property type="entry name" value="FAD-bd_PCMH_sub1"/>
</dbReference>
<dbReference type="Proteomes" id="UP001519295">
    <property type="component" value="Unassembled WGS sequence"/>
</dbReference>
<dbReference type="EMBL" id="JAGINU010000001">
    <property type="protein sequence ID" value="MBP2371173.1"/>
    <property type="molecule type" value="Genomic_DNA"/>
</dbReference>
<keyword evidence="8 17" id="KW-0285">Flavoprotein</keyword>
<accession>A0ABS4W4N1</accession>
<dbReference type="SUPFAM" id="SSF56194">
    <property type="entry name" value="Uridine diphospho-N-Acetylenolpyruvylglucosamine reductase, MurB, C-terminal domain"/>
    <property type="match status" value="1"/>
</dbReference>
<dbReference type="Pfam" id="PF02873">
    <property type="entry name" value="MurB_C"/>
    <property type="match status" value="1"/>
</dbReference>
<keyword evidence="13 17" id="KW-0560">Oxidoreductase</keyword>
<keyword evidence="10 17" id="KW-0521">NADP</keyword>
<evidence type="ECO:0000256" key="12">
    <source>
        <dbReference type="ARBA" id="ARBA00022984"/>
    </source>
</evidence>
<keyword evidence="11 17" id="KW-0133">Cell shape</keyword>
<keyword evidence="7 17" id="KW-0132">Cell division</keyword>
<comment type="function">
    <text evidence="2 17">Cell wall formation.</text>
</comment>
<evidence type="ECO:0000256" key="1">
    <source>
        <dbReference type="ARBA" id="ARBA00001974"/>
    </source>
</evidence>
<evidence type="ECO:0000256" key="6">
    <source>
        <dbReference type="ARBA" id="ARBA00022490"/>
    </source>
</evidence>
<gene>
    <name evidence="17" type="primary">murB</name>
    <name evidence="19" type="ORF">JOF36_006869</name>
</gene>
<dbReference type="NCBIfam" id="NF010478">
    <property type="entry name" value="PRK13903.1"/>
    <property type="match status" value="1"/>
</dbReference>
<dbReference type="GO" id="GO:0008762">
    <property type="term" value="F:UDP-N-acetylmuramate dehydrogenase activity"/>
    <property type="evidence" value="ECO:0007669"/>
    <property type="project" value="UniProtKB-EC"/>
</dbReference>
<dbReference type="SUPFAM" id="SSF56176">
    <property type="entry name" value="FAD-binding/transporter-associated domain-like"/>
    <property type="match status" value="1"/>
</dbReference>
<feature type="active site" evidence="17">
    <location>
        <position position="340"/>
    </location>
</feature>
<evidence type="ECO:0000256" key="13">
    <source>
        <dbReference type="ARBA" id="ARBA00023002"/>
    </source>
</evidence>
<comment type="similarity">
    <text evidence="5 17">Belongs to the MurB family.</text>
</comment>
<comment type="catalytic activity">
    <reaction evidence="16 17">
        <text>UDP-N-acetyl-alpha-D-muramate + NADP(+) = UDP-N-acetyl-3-O-(1-carboxyvinyl)-alpha-D-glucosamine + NADPH + H(+)</text>
        <dbReference type="Rhea" id="RHEA:12248"/>
        <dbReference type="ChEBI" id="CHEBI:15378"/>
        <dbReference type="ChEBI" id="CHEBI:57783"/>
        <dbReference type="ChEBI" id="CHEBI:58349"/>
        <dbReference type="ChEBI" id="CHEBI:68483"/>
        <dbReference type="ChEBI" id="CHEBI:70757"/>
        <dbReference type="EC" id="1.3.1.98"/>
    </reaction>
</comment>
<dbReference type="Gene3D" id="3.30.465.10">
    <property type="match status" value="1"/>
</dbReference>
<keyword evidence="6 17" id="KW-0963">Cytoplasm</keyword>
<evidence type="ECO:0000256" key="17">
    <source>
        <dbReference type="HAMAP-Rule" id="MF_00037"/>
    </source>
</evidence>
<comment type="pathway">
    <text evidence="4 17">Cell wall biogenesis; peptidoglycan biosynthesis.</text>
</comment>
<dbReference type="InterPro" id="IPR006094">
    <property type="entry name" value="Oxid_FAD_bind_N"/>
</dbReference>
<organism evidence="19 20">
    <name type="scientific">Pseudonocardia parietis</name>
    <dbReference type="NCBI Taxonomy" id="570936"/>
    <lineage>
        <taxon>Bacteria</taxon>
        <taxon>Bacillati</taxon>
        <taxon>Actinomycetota</taxon>
        <taxon>Actinomycetes</taxon>
        <taxon>Pseudonocardiales</taxon>
        <taxon>Pseudonocardiaceae</taxon>
        <taxon>Pseudonocardia</taxon>
    </lineage>
</organism>
<comment type="cofactor">
    <cofactor evidence="1 17">
        <name>FAD</name>
        <dbReference type="ChEBI" id="CHEBI:57692"/>
    </cofactor>
</comment>
<dbReference type="InterPro" id="IPR016169">
    <property type="entry name" value="FAD-bd_PCMH_sub2"/>
</dbReference>
<feature type="active site" evidence="17">
    <location>
        <position position="168"/>
    </location>
</feature>
<evidence type="ECO:0000256" key="11">
    <source>
        <dbReference type="ARBA" id="ARBA00022960"/>
    </source>
</evidence>
<evidence type="ECO:0000256" key="15">
    <source>
        <dbReference type="ARBA" id="ARBA00023316"/>
    </source>
</evidence>
<evidence type="ECO:0000256" key="14">
    <source>
        <dbReference type="ARBA" id="ARBA00023306"/>
    </source>
</evidence>
<dbReference type="PANTHER" id="PTHR21071">
    <property type="entry name" value="UDP-N-ACETYLENOLPYRUVOYLGLUCOSAMINE REDUCTASE"/>
    <property type="match status" value="1"/>
</dbReference>
<evidence type="ECO:0000259" key="18">
    <source>
        <dbReference type="PROSITE" id="PS51387"/>
    </source>
</evidence>
<evidence type="ECO:0000256" key="8">
    <source>
        <dbReference type="ARBA" id="ARBA00022630"/>
    </source>
</evidence>
<sequence>MRAAATTTDPRLSVHTTLRLGGPAGRVLRAEGADEVVDAVGSADAAGEPVLLVGGGSNLVVADDGFDGTAVLLAGRGLSYERAGDAVVVTVDAGEDWDDAVAATVAEGLGGLECLSGIPGRTGATPVQNVGAYGVEVADLLVDVDLYDRRAGIVREHVPASELGLAYRTSVLKGNDDAIVLRVRFALRADGGSAPIRYAELARTLGVTPESRVDPAAAREAVLGLRRGKGMVLDAADHDTWSAGSFFTNPILPAADAPVIDGLAAWPAGADRVKLSAAGLIQNAGFARGHTGPGGRVSLSTRHVLALTHRGGGTTADLLALAREVRDGVADRFGVVLRPEPVLVNCHL</sequence>
<comment type="caution">
    <text evidence="19">The sequence shown here is derived from an EMBL/GenBank/DDBJ whole genome shotgun (WGS) entry which is preliminary data.</text>
</comment>
<keyword evidence="14 17" id="KW-0131">Cell cycle</keyword>
<dbReference type="Gene3D" id="3.30.43.10">
    <property type="entry name" value="Uridine Diphospho-n-acetylenolpyruvylglucosamine Reductase, domain 2"/>
    <property type="match status" value="1"/>
</dbReference>
<dbReference type="PROSITE" id="PS51387">
    <property type="entry name" value="FAD_PCMH"/>
    <property type="match status" value="1"/>
</dbReference>
<evidence type="ECO:0000256" key="2">
    <source>
        <dbReference type="ARBA" id="ARBA00003921"/>
    </source>
</evidence>
<evidence type="ECO:0000256" key="5">
    <source>
        <dbReference type="ARBA" id="ARBA00010485"/>
    </source>
</evidence>
<proteinExistence type="inferred from homology"/>
<evidence type="ECO:0000256" key="10">
    <source>
        <dbReference type="ARBA" id="ARBA00022857"/>
    </source>
</evidence>
<keyword evidence="12 17" id="KW-0573">Peptidoglycan synthesis</keyword>
<dbReference type="InterPro" id="IPR003170">
    <property type="entry name" value="MurB"/>
</dbReference>
<evidence type="ECO:0000313" key="20">
    <source>
        <dbReference type="Proteomes" id="UP001519295"/>
    </source>
</evidence>
<evidence type="ECO:0000256" key="7">
    <source>
        <dbReference type="ARBA" id="ARBA00022618"/>
    </source>
</evidence>
<dbReference type="Pfam" id="PF01565">
    <property type="entry name" value="FAD_binding_4"/>
    <property type="match status" value="1"/>
</dbReference>
<feature type="domain" description="FAD-binding PCMH-type" evidence="18">
    <location>
        <begin position="20"/>
        <end position="190"/>
    </location>
</feature>